<feature type="compositionally biased region" description="Basic and acidic residues" evidence="1">
    <location>
        <begin position="76"/>
        <end position="91"/>
    </location>
</feature>
<evidence type="ECO:0000256" key="1">
    <source>
        <dbReference type="SAM" id="MobiDB-lite"/>
    </source>
</evidence>
<evidence type="ECO:0000313" key="2">
    <source>
        <dbReference type="EMBL" id="KAG5388518.1"/>
    </source>
</evidence>
<proteinExistence type="predicted"/>
<dbReference type="Proteomes" id="UP000823674">
    <property type="component" value="Chromosome A08"/>
</dbReference>
<comment type="caution">
    <text evidence="2">The sequence shown here is derived from an EMBL/GenBank/DDBJ whole genome shotgun (WGS) entry which is preliminary data.</text>
</comment>
<organism evidence="2 3">
    <name type="scientific">Brassica rapa subsp. trilocularis</name>
    <dbReference type="NCBI Taxonomy" id="1813537"/>
    <lineage>
        <taxon>Eukaryota</taxon>
        <taxon>Viridiplantae</taxon>
        <taxon>Streptophyta</taxon>
        <taxon>Embryophyta</taxon>
        <taxon>Tracheophyta</taxon>
        <taxon>Spermatophyta</taxon>
        <taxon>Magnoliopsida</taxon>
        <taxon>eudicotyledons</taxon>
        <taxon>Gunneridae</taxon>
        <taxon>Pentapetalae</taxon>
        <taxon>rosids</taxon>
        <taxon>malvids</taxon>
        <taxon>Brassicales</taxon>
        <taxon>Brassicaceae</taxon>
        <taxon>Brassiceae</taxon>
        <taxon>Brassica</taxon>
    </lineage>
</organism>
<reference evidence="2 3" key="1">
    <citation type="submission" date="2021-03" db="EMBL/GenBank/DDBJ databases">
        <authorList>
            <person name="King G.J."/>
            <person name="Bancroft I."/>
            <person name="Baten A."/>
            <person name="Bloomfield J."/>
            <person name="Borpatragohain P."/>
            <person name="He Z."/>
            <person name="Irish N."/>
            <person name="Irwin J."/>
            <person name="Liu K."/>
            <person name="Mauleon R.P."/>
            <person name="Moore J."/>
            <person name="Morris R."/>
            <person name="Ostergaard L."/>
            <person name="Wang B."/>
            <person name="Wells R."/>
        </authorList>
    </citation>
    <scope>NUCLEOTIDE SEQUENCE [LARGE SCALE GENOMIC DNA]</scope>
    <source>
        <strain evidence="2">R-o-18</strain>
        <tissue evidence="2">Leaf</tissue>
    </source>
</reference>
<name>A0ABQ7LPL4_BRACM</name>
<protein>
    <recommendedName>
        <fullName evidence="4">Protein-serine/threonine phosphatase</fullName>
    </recommendedName>
</protein>
<dbReference type="InterPro" id="IPR036457">
    <property type="entry name" value="PPM-type-like_dom_sf"/>
</dbReference>
<evidence type="ECO:0000313" key="3">
    <source>
        <dbReference type="Proteomes" id="UP000823674"/>
    </source>
</evidence>
<feature type="region of interest" description="Disordered" evidence="1">
    <location>
        <begin position="70"/>
        <end position="91"/>
    </location>
</feature>
<dbReference type="EMBL" id="JADBGQ010000007">
    <property type="protein sequence ID" value="KAG5388518.1"/>
    <property type="molecule type" value="Genomic_DNA"/>
</dbReference>
<keyword evidence="3" id="KW-1185">Reference proteome</keyword>
<accession>A0ABQ7LPL4</accession>
<gene>
    <name evidence="2" type="primary">A08g503320.1_BraROA</name>
    <name evidence="2" type="ORF">IGI04_030059</name>
</gene>
<dbReference type="Gene3D" id="3.60.40.10">
    <property type="entry name" value="PPM-type phosphatase domain"/>
    <property type="match status" value="1"/>
</dbReference>
<sequence length="91" mass="10309">MISRTESWSLFEFKSAPLYGVTSICGRPPEMEYDVSMISRFLQSTKISLIDGCFSPQSTAHSFGVYDGHGGLQTKRNNENEDKHRECLDEL</sequence>
<evidence type="ECO:0008006" key="4">
    <source>
        <dbReference type="Google" id="ProtNLM"/>
    </source>
</evidence>